<reference evidence="2 3" key="1">
    <citation type="submission" date="2019-12" db="EMBL/GenBank/DDBJ databases">
        <authorList>
            <person name="Huq M.A."/>
        </authorList>
    </citation>
    <scope>NUCLEOTIDE SEQUENCE [LARGE SCALE GENOMIC DNA]</scope>
    <source>
        <strain evidence="2 3">MAH-18</strain>
    </source>
</reference>
<dbReference type="AlphaFoldDB" id="A0A6L6XVS6"/>
<feature type="region of interest" description="Disordered" evidence="1">
    <location>
        <begin position="234"/>
        <end position="270"/>
    </location>
</feature>
<comment type="caution">
    <text evidence="2">The sequence shown here is derived from an EMBL/GenBank/DDBJ whole genome shotgun (WGS) entry which is preliminary data.</text>
</comment>
<evidence type="ECO:0000256" key="1">
    <source>
        <dbReference type="SAM" id="MobiDB-lite"/>
    </source>
</evidence>
<proteinExistence type="predicted"/>
<organism evidence="2 3">
    <name type="scientific">Nocardioides agri</name>
    <dbReference type="NCBI Taxonomy" id="2682843"/>
    <lineage>
        <taxon>Bacteria</taxon>
        <taxon>Bacillati</taxon>
        <taxon>Actinomycetota</taxon>
        <taxon>Actinomycetes</taxon>
        <taxon>Propionibacteriales</taxon>
        <taxon>Nocardioidaceae</taxon>
        <taxon>Nocardioides</taxon>
    </lineage>
</organism>
<sequence>MQTVQLRETAAVAEAAAATAKSGRMMIQLINPGWGSSGYYSADVLEAAADARVFPAGTHMYLDHPTATQEAELPERSVRDLAAVLTTDAVWTGEALVGEATVFGPYREVIAEMKDAIGVSIRGSARVSEGEREGRRGRVVEELVQAASVDFVTRAGRGGRVLEVLESARTAMEEAVANGDVTVPDSPTDVPTTRSDSTTTTESQKENLMGKIEIDESEHTRLVDLAGRVEALEAERDTEKARADQAEKDLAEAKRTTSPRSPREVMEARDKDLRTQVATLTARERARDIIGEELAEAWLPPTTVARLSGELIESLPLVGDDLKLDEQALRNRVIERRNQHELEAAEALNAAGVGVPRGLSALRTAPAAESTAITESIKGSLTAFGLSESEADIAAKGR</sequence>
<accession>A0A6L6XVS6</accession>
<feature type="region of interest" description="Disordered" evidence="1">
    <location>
        <begin position="180"/>
        <end position="206"/>
    </location>
</feature>
<name>A0A6L6XVS6_9ACTN</name>
<evidence type="ECO:0000313" key="3">
    <source>
        <dbReference type="Proteomes" id="UP000473525"/>
    </source>
</evidence>
<keyword evidence="3" id="KW-1185">Reference proteome</keyword>
<gene>
    <name evidence="2" type="ORF">GON03_19075</name>
</gene>
<protein>
    <submittedName>
        <fullName evidence="2">Uncharacterized protein</fullName>
    </submittedName>
</protein>
<dbReference type="EMBL" id="WSEK01000005">
    <property type="protein sequence ID" value="MVQ51289.1"/>
    <property type="molecule type" value="Genomic_DNA"/>
</dbReference>
<evidence type="ECO:0000313" key="2">
    <source>
        <dbReference type="EMBL" id="MVQ51289.1"/>
    </source>
</evidence>
<dbReference type="Proteomes" id="UP000473525">
    <property type="component" value="Unassembled WGS sequence"/>
</dbReference>
<dbReference type="RefSeq" id="WP_157346072.1">
    <property type="nucleotide sequence ID" value="NZ_WSEK01000005.1"/>
</dbReference>
<feature type="compositionally biased region" description="Low complexity" evidence="1">
    <location>
        <begin position="181"/>
        <end position="201"/>
    </location>
</feature>